<keyword evidence="1" id="KW-1133">Transmembrane helix</keyword>
<evidence type="ECO:0000256" key="1">
    <source>
        <dbReference type="SAM" id="Phobius"/>
    </source>
</evidence>
<dbReference type="GeneID" id="99791444"/>
<dbReference type="PANTHER" id="PTHR34980:SF2">
    <property type="entry name" value="INNER MEMBRANE PROTEIN YHAH-RELATED"/>
    <property type="match status" value="1"/>
</dbReference>
<evidence type="ECO:0000313" key="2">
    <source>
        <dbReference type="EMBL" id="KAB0631359.1"/>
    </source>
</evidence>
<gene>
    <name evidence="2" type="ORF">F7R21_31865</name>
</gene>
<dbReference type="PANTHER" id="PTHR34980">
    <property type="entry name" value="INNER MEMBRANE PROTEIN-RELATED-RELATED"/>
    <property type="match status" value="1"/>
</dbReference>
<dbReference type="AlphaFoldDB" id="A0A6H9SE42"/>
<comment type="caution">
    <text evidence="2">The sequence shown here is derived from an EMBL/GenBank/DDBJ whole genome shotgun (WGS) entry which is preliminary data.</text>
</comment>
<dbReference type="RefSeq" id="WP_151068498.1">
    <property type="nucleotide sequence ID" value="NZ_CABVPL010000033.1"/>
</dbReference>
<protein>
    <submittedName>
        <fullName evidence="2">DUF805 domain-containing protein</fullName>
    </submittedName>
</protein>
<reference evidence="2 3" key="1">
    <citation type="submission" date="2019-09" db="EMBL/GenBank/DDBJ databases">
        <title>Draft genome sequences of 48 bacterial type strains from the CCUG.</title>
        <authorList>
            <person name="Tunovic T."/>
            <person name="Pineiro-Iglesias B."/>
            <person name="Unosson C."/>
            <person name="Inganas E."/>
            <person name="Ohlen M."/>
            <person name="Cardew S."/>
            <person name="Jensie-Markopoulos S."/>
            <person name="Salva-Serra F."/>
            <person name="Jaen-Luchoro D."/>
            <person name="Karlsson R."/>
            <person name="Svensson-Stadler L."/>
            <person name="Chun J."/>
            <person name="Moore E."/>
        </authorList>
    </citation>
    <scope>NUCLEOTIDE SEQUENCE [LARGE SCALE GENOMIC DNA]</scope>
    <source>
        <strain evidence="2 3">CCUG 54555</strain>
    </source>
</reference>
<evidence type="ECO:0000313" key="3">
    <source>
        <dbReference type="Proteomes" id="UP000430232"/>
    </source>
</evidence>
<feature type="transmembrane region" description="Helical" evidence="1">
    <location>
        <begin position="26"/>
        <end position="46"/>
    </location>
</feature>
<dbReference type="EMBL" id="VZOJ01000168">
    <property type="protein sequence ID" value="KAB0631359.1"/>
    <property type="molecule type" value="Genomic_DNA"/>
</dbReference>
<sequence>MNFTEAIRSVFNQYAKFEGRARRAEYWYFALLTGIVSIACQVLAAVGQQTGAISLLLAVVALVVSLALVLPSLAVTVRRLHDTGRSGWFLLIAFIPIVGGILLLVWMCSRGTNGPNRYGSDPIPAI</sequence>
<dbReference type="OrthoDB" id="9812349at2"/>
<proteinExistence type="predicted"/>
<accession>A0A6H9SE42</accession>
<dbReference type="Pfam" id="PF05656">
    <property type="entry name" value="DUF805"/>
    <property type="match status" value="1"/>
</dbReference>
<keyword evidence="1" id="KW-0812">Transmembrane</keyword>
<dbReference type="Proteomes" id="UP000430232">
    <property type="component" value="Unassembled WGS sequence"/>
</dbReference>
<keyword evidence="1" id="KW-0472">Membrane</keyword>
<name>A0A6H9SE42_9BURK</name>
<dbReference type="GO" id="GO:0005886">
    <property type="term" value="C:plasma membrane"/>
    <property type="evidence" value="ECO:0007669"/>
    <property type="project" value="TreeGrafter"/>
</dbReference>
<keyword evidence="3" id="KW-1185">Reference proteome</keyword>
<organism evidence="2 3">
    <name type="scientific">Burkholderia latens</name>
    <dbReference type="NCBI Taxonomy" id="488446"/>
    <lineage>
        <taxon>Bacteria</taxon>
        <taxon>Pseudomonadati</taxon>
        <taxon>Pseudomonadota</taxon>
        <taxon>Betaproteobacteria</taxon>
        <taxon>Burkholderiales</taxon>
        <taxon>Burkholderiaceae</taxon>
        <taxon>Burkholderia</taxon>
        <taxon>Burkholderia cepacia complex</taxon>
    </lineage>
</organism>
<dbReference type="InterPro" id="IPR008523">
    <property type="entry name" value="DUF805"/>
</dbReference>
<feature type="transmembrane region" description="Helical" evidence="1">
    <location>
        <begin position="87"/>
        <end position="107"/>
    </location>
</feature>
<feature type="transmembrane region" description="Helical" evidence="1">
    <location>
        <begin position="52"/>
        <end position="75"/>
    </location>
</feature>